<organism evidence="1">
    <name type="scientific">freshwater metagenome</name>
    <dbReference type="NCBI Taxonomy" id="449393"/>
    <lineage>
        <taxon>unclassified sequences</taxon>
        <taxon>metagenomes</taxon>
        <taxon>ecological metagenomes</taxon>
    </lineage>
</organism>
<name>A0A6J6D2F0_9ZZZZ</name>
<reference evidence="1" key="1">
    <citation type="submission" date="2020-05" db="EMBL/GenBank/DDBJ databases">
        <authorList>
            <person name="Chiriac C."/>
            <person name="Salcher M."/>
            <person name="Ghai R."/>
            <person name="Kavagutti S V."/>
        </authorList>
    </citation>
    <scope>NUCLEOTIDE SEQUENCE</scope>
</reference>
<gene>
    <name evidence="1" type="ORF">UFOPK1618_00335</name>
</gene>
<dbReference type="AlphaFoldDB" id="A0A6J6D2F0"/>
<dbReference type="EMBL" id="CAEZTF010000044">
    <property type="protein sequence ID" value="CAB4558047.1"/>
    <property type="molecule type" value="Genomic_DNA"/>
</dbReference>
<sequence>MKGGQRALRLQECDGAQPSGVPEQLCGRNLRAKRLHQDAFLEAQPGFHRLVPRRALPQRKSYEAEPREFRIEHEDAASHEDEQRSRCQPSSWYGRAHLERKGAFLDILQPLELVLVPKLATSESCCGYVLSLTRVPFIESVDSYSGKCSQVGSRRSSATDLLAIRRSHRELSKCSAAIKCSSRQPVYPNSDAPVNKGRSANS</sequence>
<evidence type="ECO:0000313" key="1">
    <source>
        <dbReference type="EMBL" id="CAB4558047.1"/>
    </source>
</evidence>
<protein>
    <submittedName>
        <fullName evidence="1">Unannotated protein</fullName>
    </submittedName>
</protein>
<accession>A0A6J6D2F0</accession>
<proteinExistence type="predicted"/>